<comment type="caution">
    <text evidence="1">The sequence shown here is derived from an EMBL/GenBank/DDBJ whole genome shotgun (WGS) entry which is preliminary data.</text>
</comment>
<organism evidence="1 3">
    <name type="scientific">Candidatus Jettenia ecosi</name>
    <dbReference type="NCBI Taxonomy" id="2494326"/>
    <lineage>
        <taxon>Bacteria</taxon>
        <taxon>Pseudomonadati</taxon>
        <taxon>Planctomycetota</taxon>
        <taxon>Candidatus Brocadiia</taxon>
        <taxon>Candidatus Brocadiales</taxon>
        <taxon>Candidatus Brocadiaceae</taxon>
        <taxon>Candidatus Jettenia</taxon>
    </lineage>
</organism>
<evidence type="ECO:0000313" key="3">
    <source>
        <dbReference type="Proteomes" id="UP000319783"/>
    </source>
</evidence>
<dbReference type="EMBL" id="SULG01000100">
    <property type="protein sequence ID" value="TLD40453.1"/>
    <property type="molecule type" value="Genomic_DNA"/>
</dbReference>
<gene>
    <name evidence="2" type="ORF">JETT_1147</name>
    <name evidence="1" type="ORF">JETT_3295</name>
</gene>
<protein>
    <recommendedName>
        <fullName evidence="4">UDP-N-acetylmuramate--L-alanine ligase</fullName>
    </recommendedName>
</protein>
<evidence type="ECO:0008006" key="4">
    <source>
        <dbReference type="Google" id="ProtNLM"/>
    </source>
</evidence>
<dbReference type="Proteomes" id="UP000319783">
    <property type="component" value="Unassembled WGS sequence"/>
</dbReference>
<dbReference type="SUPFAM" id="SSF53244">
    <property type="entry name" value="MurD-like peptide ligases, peptide-binding domain"/>
    <property type="match status" value="1"/>
</dbReference>
<dbReference type="GO" id="GO:0016881">
    <property type="term" value="F:acid-amino acid ligase activity"/>
    <property type="evidence" value="ECO:0007669"/>
    <property type="project" value="InterPro"/>
</dbReference>
<reference evidence="1 3" key="1">
    <citation type="submission" date="2019-04" db="EMBL/GenBank/DDBJ databases">
        <title>Genome of a novel bacterium Candidatus Jettenia ecosi reconstructed from metagenome of an anammox bioreactor.</title>
        <authorList>
            <person name="Mardanov A.V."/>
            <person name="Beletsky A.V."/>
            <person name="Ravin N.V."/>
            <person name="Botchkova E.A."/>
            <person name="Litti Y.V."/>
            <person name="Nozhevnikova A.N."/>
        </authorList>
    </citation>
    <scope>NUCLEOTIDE SEQUENCE [LARGE SCALE GENOMIC DNA]</scope>
    <source>
        <strain evidence="1">J2</strain>
    </source>
</reference>
<proteinExistence type="predicted"/>
<evidence type="ECO:0000313" key="1">
    <source>
        <dbReference type="EMBL" id="TLD40453.1"/>
    </source>
</evidence>
<dbReference type="AlphaFoldDB" id="A0A533Q756"/>
<dbReference type="EMBL" id="SULG01000018">
    <property type="protein sequence ID" value="TLD42496.1"/>
    <property type="molecule type" value="Genomic_DNA"/>
</dbReference>
<name>A0A533Q756_9BACT</name>
<evidence type="ECO:0000313" key="2">
    <source>
        <dbReference type="EMBL" id="TLD42496.1"/>
    </source>
</evidence>
<dbReference type="Gene3D" id="3.90.190.20">
    <property type="entry name" value="Mur ligase, C-terminal domain"/>
    <property type="match status" value="1"/>
</dbReference>
<dbReference type="InterPro" id="IPR036615">
    <property type="entry name" value="Mur_ligase_C_dom_sf"/>
</dbReference>
<sequence>MGADVRYIPHLCDITKELSFQVKPGDVVITMGAGDVWKVAYDLVSNLG</sequence>
<accession>A0A533Q756</accession>